<protein>
    <recommendedName>
        <fullName evidence="2">Chalcone--flavanone isomerase</fullName>
    </recommendedName>
</protein>
<dbReference type="Gene3D" id="3.50.70.10">
    <property type="match status" value="1"/>
</dbReference>
<dbReference type="Pfam" id="PF16035">
    <property type="entry name" value="Chalcone_2"/>
    <property type="match status" value="1"/>
</dbReference>
<dbReference type="InterPro" id="IPR016089">
    <property type="entry name" value="Chalcone_isomerase_bundle_sf"/>
</dbReference>
<evidence type="ECO:0000313" key="4">
    <source>
        <dbReference type="EMBL" id="AOS52794.1"/>
    </source>
</evidence>
<gene>
    <name evidence="4" type="primary">CHI3C</name>
</gene>
<keyword evidence="4" id="KW-0413">Isomerase</keyword>
<dbReference type="SUPFAM" id="SSF54626">
    <property type="entry name" value="Chalcone isomerase"/>
    <property type="match status" value="1"/>
</dbReference>
<feature type="domain" description="Chalcone isomerase" evidence="3">
    <location>
        <begin position="246"/>
        <end position="419"/>
    </location>
</feature>
<dbReference type="PANTHER" id="PTHR47284:SF3">
    <property type="entry name" value="FATTY-ACID-BINDING PROTEIN 2"/>
    <property type="match status" value="1"/>
</dbReference>
<accession>A0A1D8BEK9</accession>
<proteinExistence type="evidence at transcript level"/>
<sequence length="429" mass="47264">MKNNWPSLKFPDFDARSPYNFPSDIHLSQGFAVNVLSQFASLVDNSFQHSNDVYASGSLAVQEALKCICKLGGSFSIWLSTRPSSGLLHKLSHEPLGSISSSSLYSTQLKDITSGCHTLAKLQFCSASSSGQPTTSFLSKIANFSLRRIWKELERHHVSSMMSLAAAFVPPVEAGSSKALSRSIAMESVDESISGLTNQQYKEEKHKGCPTLIECEPRLAEDTIEPKTGIKFPALLEDNFSMTNGVLVGIGSRSMRIIKFKSLKLYAFGLYVHPDSICEKLGPKYASVPMSELKNRLDFMEDLLRENICMSVRLVVSCNGLKINSVRSAFEKSLRNRLQKMNPDTDYHCLSVFGSCFTEDIPLPVGTTIDFRQTADGQLITEIGGKHVGAVQSKDLCRAFFDMYIGDIPVSVQAKEEIAQNVAGLVKRC</sequence>
<dbReference type="GO" id="GO:0009570">
    <property type="term" value="C:chloroplast stroma"/>
    <property type="evidence" value="ECO:0007669"/>
    <property type="project" value="TreeGrafter"/>
</dbReference>
<dbReference type="Gene3D" id="1.10.890.20">
    <property type="match status" value="1"/>
</dbReference>
<evidence type="ECO:0000256" key="2">
    <source>
        <dbReference type="ARBA" id="ARBA00024426"/>
    </source>
</evidence>
<dbReference type="InterPro" id="IPR016088">
    <property type="entry name" value="Chalcone_isomerase_3-sand"/>
</dbReference>
<evidence type="ECO:0000259" key="3">
    <source>
        <dbReference type="Pfam" id="PF16035"/>
    </source>
</evidence>
<dbReference type="InterPro" id="IPR016087">
    <property type="entry name" value="Chalcone_isomerase"/>
</dbReference>
<organism evidence="4">
    <name type="scientific">Tradescantia hirsutiflora</name>
    <dbReference type="NCBI Taxonomy" id="428262"/>
    <lineage>
        <taxon>Eukaryota</taxon>
        <taxon>Viridiplantae</taxon>
        <taxon>Streptophyta</taxon>
        <taxon>Embryophyta</taxon>
        <taxon>Tracheophyta</taxon>
        <taxon>Spermatophyta</taxon>
        <taxon>Magnoliopsida</taxon>
        <taxon>Liliopsida</taxon>
        <taxon>Commelinales</taxon>
        <taxon>Commelinaceae</taxon>
        <taxon>Tradescantia</taxon>
    </lineage>
</organism>
<dbReference type="InterPro" id="IPR036298">
    <property type="entry name" value="Chalcone_isomerase_sf"/>
</dbReference>
<reference evidence="4" key="1">
    <citation type="submission" date="2016-04" db="EMBL/GenBank/DDBJ databases">
        <title>Chalcone isomerase-like genes in Tradescantia BNL4430: in-silico identification, molecular characterization and differential expression profiles under gamma-radiation stress.</title>
        <authorList>
            <person name="Subburaj S."/>
            <person name="Ha H.-J."/>
        </authorList>
    </citation>
    <scope>NUCLEOTIDE SEQUENCE</scope>
    <source>
        <strain evidence="4">BNL 4430</strain>
    </source>
</reference>
<dbReference type="GO" id="GO:0005504">
    <property type="term" value="F:fatty acid binding"/>
    <property type="evidence" value="ECO:0007669"/>
    <property type="project" value="TreeGrafter"/>
</dbReference>
<dbReference type="EMBL" id="KX034657">
    <property type="protein sequence ID" value="AOS52794.1"/>
    <property type="molecule type" value="mRNA"/>
</dbReference>
<comment type="similarity">
    <text evidence="1">Belongs to the chalcone isomerase family.</text>
</comment>
<dbReference type="GO" id="GO:0016872">
    <property type="term" value="F:intramolecular lyase activity"/>
    <property type="evidence" value="ECO:0007669"/>
    <property type="project" value="InterPro"/>
</dbReference>
<dbReference type="PANTHER" id="PTHR47284">
    <property type="entry name" value="FATTY-ACID-BINDING PROTEIN 2"/>
    <property type="match status" value="1"/>
</dbReference>
<name>A0A1D8BEK9_9LILI</name>
<evidence type="ECO:0000256" key="1">
    <source>
        <dbReference type="ARBA" id="ARBA00007166"/>
    </source>
</evidence>
<dbReference type="AlphaFoldDB" id="A0A1D8BEK9"/>